<dbReference type="HAMAP" id="MF_00110">
    <property type="entry name" value="DHQ_synthase"/>
    <property type="match status" value="1"/>
</dbReference>
<keyword evidence="10 19" id="KW-0963">Cytoplasm</keyword>
<dbReference type="GO" id="GO:0009423">
    <property type="term" value="P:chorismate biosynthetic process"/>
    <property type="evidence" value="ECO:0007669"/>
    <property type="project" value="UniProtKB-UniRule"/>
</dbReference>
<comment type="cofactor">
    <cofactor evidence="19">
        <name>Co(2+)</name>
        <dbReference type="ChEBI" id="CHEBI:48828"/>
    </cofactor>
    <cofactor evidence="19">
        <name>Zn(2+)</name>
        <dbReference type="ChEBI" id="CHEBI:29105"/>
    </cofactor>
    <text evidence="19">Binds 1 divalent metal cation per subunit. Can use either Co(2+) or Zn(2+).</text>
</comment>
<evidence type="ECO:0000313" key="22">
    <source>
        <dbReference type="EMBL" id="EFX41487.1"/>
    </source>
</evidence>
<dbReference type="Pfam" id="PF24621">
    <property type="entry name" value="DHQS_C"/>
    <property type="match status" value="1"/>
</dbReference>
<comment type="cofactor">
    <cofactor evidence="3">
        <name>Zn(2+)</name>
        <dbReference type="ChEBI" id="CHEBI:29105"/>
    </cofactor>
</comment>
<dbReference type="SUPFAM" id="SSF56796">
    <property type="entry name" value="Dehydroquinate synthase-like"/>
    <property type="match status" value="1"/>
</dbReference>
<dbReference type="UniPathway" id="UPA00053">
    <property type="reaction ID" value="UER00085"/>
</dbReference>
<dbReference type="FunFam" id="3.40.50.1970:FF:000007">
    <property type="entry name" value="Pentafunctional AROM polypeptide"/>
    <property type="match status" value="1"/>
</dbReference>
<feature type="binding site" evidence="19">
    <location>
        <position position="259"/>
    </location>
    <ligand>
        <name>Zn(2+)</name>
        <dbReference type="ChEBI" id="CHEBI:29105"/>
    </ligand>
</feature>
<evidence type="ECO:0000256" key="4">
    <source>
        <dbReference type="ARBA" id="ARBA00003485"/>
    </source>
</evidence>
<proteinExistence type="inferred from homology"/>
<comment type="function">
    <text evidence="4 19">Catalyzes the conversion of 3-deoxy-D-arabino-heptulosonate 7-phosphate (DAHP) to dehydroquinate (DHQ).</text>
</comment>
<dbReference type="PIRSF" id="PIRSF001455">
    <property type="entry name" value="DHQ_synth"/>
    <property type="match status" value="1"/>
</dbReference>
<evidence type="ECO:0000256" key="12">
    <source>
        <dbReference type="ARBA" id="ARBA00022723"/>
    </source>
</evidence>
<dbReference type="GO" id="GO:0009073">
    <property type="term" value="P:aromatic amino acid family biosynthetic process"/>
    <property type="evidence" value="ECO:0007669"/>
    <property type="project" value="UniProtKB-KW"/>
</dbReference>
<dbReference type="InterPro" id="IPR056179">
    <property type="entry name" value="DHQS_C"/>
</dbReference>
<keyword evidence="14 19" id="KW-0862">Zinc</keyword>
<keyword evidence="17 19" id="KW-0456">Lyase</keyword>
<dbReference type="GO" id="GO:0046872">
    <property type="term" value="F:metal ion binding"/>
    <property type="evidence" value="ECO:0007669"/>
    <property type="project" value="UniProtKB-KW"/>
</dbReference>
<evidence type="ECO:0000256" key="13">
    <source>
        <dbReference type="ARBA" id="ARBA00022741"/>
    </source>
</evidence>
<dbReference type="GO" id="GO:0003856">
    <property type="term" value="F:3-dehydroquinate synthase activity"/>
    <property type="evidence" value="ECO:0007669"/>
    <property type="project" value="UniProtKB-UniRule"/>
</dbReference>
<feature type="binding site" evidence="19">
    <location>
        <begin position="130"/>
        <end position="131"/>
    </location>
    <ligand>
        <name>NAD(+)</name>
        <dbReference type="ChEBI" id="CHEBI:57540"/>
    </ligand>
</feature>
<evidence type="ECO:0000256" key="7">
    <source>
        <dbReference type="ARBA" id="ARBA00005412"/>
    </source>
</evidence>
<keyword evidence="15 19" id="KW-0520">NAD</keyword>
<dbReference type="InterPro" id="IPR030963">
    <property type="entry name" value="DHQ_synth_fam"/>
</dbReference>
<dbReference type="Gene3D" id="3.40.50.1970">
    <property type="match status" value="1"/>
</dbReference>
<comment type="catalytic activity">
    <reaction evidence="1 19">
        <text>7-phospho-2-dehydro-3-deoxy-D-arabino-heptonate = 3-dehydroquinate + phosphate</text>
        <dbReference type="Rhea" id="RHEA:21968"/>
        <dbReference type="ChEBI" id="CHEBI:32364"/>
        <dbReference type="ChEBI" id="CHEBI:43474"/>
        <dbReference type="ChEBI" id="CHEBI:58394"/>
        <dbReference type="EC" id="4.2.3.4"/>
    </reaction>
</comment>
<evidence type="ECO:0000256" key="2">
    <source>
        <dbReference type="ARBA" id="ARBA00001911"/>
    </source>
</evidence>
<evidence type="ECO:0000256" key="14">
    <source>
        <dbReference type="ARBA" id="ARBA00022833"/>
    </source>
</evidence>
<dbReference type="EC" id="4.2.3.4" evidence="8 19"/>
<feature type="binding site" evidence="19">
    <location>
        <begin position="106"/>
        <end position="110"/>
    </location>
    <ligand>
        <name>NAD(+)</name>
        <dbReference type="ChEBI" id="CHEBI:57540"/>
    </ligand>
</feature>
<evidence type="ECO:0000256" key="9">
    <source>
        <dbReference type="ARBA" id="ARBA00017684"/>
    </source>
</evidence>
<protein>
    <recommendedName>
        <fullName evidence="9 19">3-dehydroquinate synthase</fullName>
        <shortName evidence="19">DHQS</shortName>
        <ecNumber evidence="8 19">4.2.3.4</ecNumber>
    </recommendedName>
</protein>
<feature type="binding site" evidence="19">
    <location>
        <position position="185"/>
    </location>
    <ligand>
        <name>Zn(2+)</name>
        <dbReference type="ChEBI" id="CHEBI:29105"/>
    </ligand>
</feature>
<name>E7G550_9HELI</name>
<organism evidence="22 23">
    <name type="scientific">Helicobacter suis HS5</name>
    <dbReference type="NCBI Taxonomy" id="710394"/>
    <lineage>
        <taxon>Bacteria</taxon>
        <taxon>Pseudomonadati</taxon>
        <taxon>Campylobacterota</taxon>
        <taxon>Epsilonproteobacteria</taxon>
        <taxon>Campylobacterales</taxon>
        <taxon>Helicobacteraceae</taxon>
        <taxon>Helicobacter</taxon>
    </lineage>
</organism>
<feature type="binding site" evidence="19">
    <location>
        <position position="242"/>
    </location>
    <ligand>
        <name>Zn(2+)</name>
        <dbReference type="ChEBI" id="CHEBI:29105"/>
    </ligand>
</feature>
<comment type="pathway">
    <text evidence="6 19">Metabolic intermediate biosynthesis; chorismate biosynthesis; chorismate from D-erythrose 4-phosphate and phosphoenolpyruvate: step 2/7.</text>
</comment>
<dbReference type="GO" id="GO:0000166">
    <property type="term" value="F:nucleotide binding"/>
    <property type="evidence" value="ECO:0007669"/>
    <property type="project" value="UniProtKB-KW"/>
</dbReference>
<keyword evidence="16 19" id="KW-0057">Aromatic amino acid biosynthesis</keyword>
<accession>E7G550</accession>
<dbReference type="GO" id="GO:0008652">
    <property type="term" value="P:amino acid biosynthetic process"/>
    <property type="evidence" value="ECO:0007669"/>
    <property type="project" value="UniProtKB-KW"/>
</dbReference>
<evidence type="ECO:0000256" key="15">
    <source>
        <dbReference type="ARBA" id="ARBA00023027"/>
    </source>
</evidence>
<feature type="binding site" evidence="19">
    <location>
        <position position="143"/>
    </location>
    <ligand>
        <name>NAD(+)</name>
        <dbReference type="ChEBI" id="CHEBI:57540"/>
    </ligand>
</feature>
<feature type="binding site" evidence="19">
    <location>
        <position position="152"/>
    </location>
    <ligand>
        <name>NAD(+)</name>
        <dbReference type="ChEBI" id="CHEBI:57540"/>
    </ligand>
</feature>
<evidence type="ECO:0000256" key="10">
    <source>
        <dbReference type="ARBA" id="ARBA00022490"/>
    </source>
</evidence>
<dbReference type="NCBIfam" id="TIGR01357">
    <property type="entry name" value="aroB"/>
    <property type="match status" value="1"/>
</dbReference>
<evidence type="ECO:0000256" key="1">
    <source>
        <dbReference type="ARBA" id="ARBA00001393"/>
    </source>
</evidence>
<dbReference type="AlphaFoldDB" id="E7G550"/>
<evidence type="ECO:0000256" key="18">
    <source>
        <dbReference type="ARBA" id="ARBA00023285"/>
    </source>
</evidence>
<dbReference type="Pfam" id="PF01761">
    <property type="entry name" value="DHQ_synthase"/>
    <property type="match status" value="1"/>
</dbReference>
<evidence type="ECO:0000256" key="6">
    <source>
        <dbReference type="ARBA" id="ARBA00004661"/>
    </source>
</evidence>
<dbReference type="InterPro" id="IPR050071">
    <property type="entry name" value="Dehydroquinate_synthase"/>
</dbReference>
<feature type="binding site" evidence="19">
    <location>
        <begin position="170"/>
        <end position="173"/>
    </location>
    <ligand>
        <name>NAD(+)</name>
        <dbReference type="ChEBI" id="CHEBI:57540"/>
    </ligand>
</feature>
<evidence type="ECO:0000256" key="8">
    <source>
        <dbReference type="ARBA" id="ARBA00013031"/>
    </source>
</evidence>
<feature type="domain" description="3-dehydroquinate synthase C-terminal" evidence="21">
    <location>
        <begin position="182"/>
        <end position="319"/>
    </location>
</feature>
<evidence type="ECO:0000256" key="3">
    <source>
        <dbReference type="ARBA" id="ARBA00001947"/>
    </source>
</evidence>
<evidence type="ECO:0000256" key="5">
    <source>
        <dbReference type="ARBA" id="ARBA00004496"/>
    </source>
</evidence>
<dbReference type="InterPro" id="IPR030960">
    <property type="entry name" value="DHQS/DOIS_N"/>
</dbReference>
<comment type="subcellular location">
    <subcellularLocation>
        <location evidence="5 19">Cytoplasm</location>
    </subcellularLocation>
</comment>
<evidence type="ECO:0000256" key="11">
    <source>
        <dbReference type="ARBA" id="ARBA00022605"/>
    </source>
</evidence>
<evidence type="ECO:0000256" key="19">
    <source>
        <dbReference type="HAMAP-Rule" id="MF_00110"/>
    </source>
</evidence>
<keyword evidence="12 19" id="KW-0479">Metal-binding</keyword>
<dbReference type="InterPro" id="IPR016037">
    <property type="entry name" value="DHQ_synth_AroB"/>
</dbReference>
<dbReference type="PANTHER" id="PTHR43622:SF7">
    <property type="entry name" value="3-DEHYDROQUINATE SYNTHASE, CHLOROPLASTIC"/>
    <property type="match status" value="1"/>
</dbReference>
<reference evidence="22 23" key="1">
    <citation type="journal article" date="2011" name="Vet. Res.">
        <title>Genome sequence of Helicobacter suis supports its role in gastric pathology.</title>
        <authorList>
            <person name="Vermoote M."/>
            <person name="Vandekerckhove T.T."/>
            <person name="Flahou B."/>
            <person name="Pasmans F."/>
            <person name="Smet A."/>
            <person name="De Groote D."/>
            <person name="Van Criekinge W."/>
            <person name="Ducatelle R."/>
            <person name="Haesebrouck F."/>
        </authorList>
    </citation>
    <scope>NUCLEOTIDE SEQUENCE [LARGE SCALE GENOMIC DNA]</scope>
    <source>
        <strain evidence="22 23">HS5</strain>
    </source>
</reference>
<sequence>MFKRYTPANVYPGGGVMHLDLLKYPIEIGTLPQITYTGKVLVVSDTVVAPLYLEQVLNHIQASRVFKTVIPTGEVYKKWETLEKILNAAFEVNLSRKDCLVALGGGVVSDMVGFASAIYKRGIAFYNIPTTLLAQVDASIGGKTGINNAYGKNLIGAFHSPKAVYIDPQFLRTLSKRAFYAGVAEMIKKAVCFDASYFEWLENHPIEQHLEQAIAKSLTIKAKVVIQDEREEALRMGLNYGHTFGHAIEKAGAYEALLHGEAVAIGMQMANALACKLGLLDQEVQTRIKNLLARYQLDLAYKITNVEQFYKDLQMDKKNINGITFILPTSLGNFKAKQVPKDRVIEVLDAWC</sequence>
<dbReference type="Gene3D" id="1.20.1090.10">
    <property type="entry name" value="Dehydroquinate synthase-like - alpha domain"/>
    <property type="match status" value="1"/>
</dbReference>
<dbReference type="Proteomes" id="UP000054093">
    <property type="component" value="Unassembled WGS sequence"/>
</dbReference>
<keyword evidence="18 19" id="KW-0170">Cobalt</keyword>
<gene>
    <name evidence="19 22" type="primary">aroB</name>
    <name evidence="22" type="ORF">HSUHS5_1131</name>
</gene>
<evidence type="ECO:0000259" key="21">
    <source>
        <dbReference type="Pfam" id="PF24621"/>
    </source>
</evidence>
<evidence type="ECO:0000256" key="17">
    <source>
        <dbReference type="ARBA" id="ARBA00023239"/>
    </source>
</evidence>
<comment type="similarity">
    <text evidence="7 19">Belongs to the sugar phosphate cyclases superfamily. Dehydroquinate synthase family.</text>
</comment>
<evidence type="ECO:0000259" key="20">
    <source>
        <dbReference type="Pfam" id="PF01761"/>
    </source>
</evidence>
<feature type="domain" description="3-dehydroquinate synthase N-terminal" evidence="20">
    <location>
        <begin position="68"/>
        <end position="179"/>
    </location>
</feature>
<comment type="cofactor">
    <cofactor evidence="2 19">
        <name>NAD(+)</name>
        <dbReference type="ChEBI" id="CHEBI:57540"/>
    </cofactor>
</comment>
<evidence type="ECO:0000256" key="16">
    <source>
        <dbReference type="ARBA" id="ARBA00023141"/>
    </source>
</evidence>
<comment type="caution">
    <text evidence="19">Lacks conserved residue(s) required for the propagation of feature annotation.</text>
</comment>
<dbReference type="EMBL" id="ADHO01000247">
    <property type="protein sequence ID" value="EFX41487.1"/>
    <property type="molecule type" value="Genomic_DNA"/>
</dbReference>
<dbReference type="PANTHER" id="PTHR43622">
    <property type="entry name" value="3-DEHYDROQUINATE SYNTHASE"/>
    <property type="match status" value="1"/>
</dbReference>
<dbReference type="CDD" id="cd08195">
    <property type="entry name" value="DHQS"/>
    <property type="match status" value="1"/>
</dbReference>
<evidence type="ECO:0000313" key="23">
    <source>
        <dbReference type="Proteomes" id="UP000054093"/>
    </source>
</evidence>
<keyword evidence="11 19" id="KW-0028">Amino-acid biosynthesis</keyword>
<comment type="caution">
    <text evidence="22">The sequence shown here is derived from an EMBL/GenBank/DDBJ whole genome shotgun (WGS) entry which is preliminary data.</text>
</comment>
<dbReference type="GO" id="GO:0005737">
    <property type="term" value="C:cytoplasm"/>
    <property type="evidence" value="ECO:0007669"/>
    <property type="project" value="UniProtKB-SubCell"/>
</dbReference>
<keyword evidence="13 19" id="KW-0547">Nucleotide-binding</keyword>